<dbReference type="AlphaFoldDB" id="D7MIB6"/>
<evidence type="ECO:0000313" key="2">
    <source>
        <dbReference type="Proteomes" id="UP000008694"/>
    </source>
</evidence>
<organism evidence="2">
    <name type="scientific">Arabidopsis lyrata subsp. lyrata</name>
    <name type="common">Lyre-leaved rock-cress</name>
    <dbReference type="NCBI Taxonomy" id="81972"/>
    <lineage>
        <taxon>Eukaryota</taxon>
        <taxon>Viridiplantae</taxon>
        <taxon>Streptophyta</taxon>
        <taxon>Embryophyta</taxon>
        <taxon>Tracheophyta</taxon>
        <taxon>Spermatophyta</taxon>
        <taxon>Magnoliopsida</taxon>
        <taxon>eudicotyledons</taxon>
        <taxon>Gunneridae</taxon>
        <taxon>Pentapetalae</taxon>
        <taxon>rosids</taxon>
        <taxon>malvids</taxon>
        <taxon>Brassicales</taxon>
        <taxon>Brassicaceae</taxon>
        <taxon>Camelineae</taxon>
        <taxon>Arabidopsis</taxon>
    </lineage>
</organism>
<dbReference type="EMBL" id="GL348719">
    <property type="protein sequence ID" value="EFH46784.1"/>
    <property type="molecule type" value="Genomic_DNA"/>
</dbReference>
<gene>
    <name evidence="1" type="ORF">ARALYDRAFT_915864</name>
</gene>
<reference evidence="2" key="1">
    <citation type="journal article" date="2011" name="Nat. Genet.">
        <title>The Arabidopsis lyrata genome sequence and the basis of rapid genome size change.</title>
        <authorList>
            <person name="Hu T.T."/>
            <person name="Pattyn P."/>
            <person name="Bakker E.G."/>
            <person name="Cao J."/>
            <person name="Cheng J.-F."/>
            <person name="Clark R.M."/>
            <person name="Fahlgren N."/>
            <person name="Fawcett J.A."/>
            <person name="Grimwood J."/>
            <person name="Gundlach H."/>
            <person name="Haberer G."/>
            <person name="Hollister J.D."/>
            <person name="Ossowski S."/>
            <person name="Ottilar R.P."/>
            <person name="Salamov A.A."/>
            <person name="Schneeberger K."/>
            <person name="Spannagl M."/>
            <person name="Wang X."/>
            <person name="Yang L."/>
            <person name="Nasrallah M.E."/>
            <person name="Bergelson J."/>
            <person name="Carrington J.C."/>
            <person name="Gaut B.S."/>
            <person name="Schmutz J."/>
            <person name="Mayer K.F.X."/>
            <person name="Van de Peer Y."/>
            <person name="Grigoriev I.V."/>
            <person name="Nordborg M."/>
            <person name="Weigel D."/>
            <person name="Guo Y.-L."/>
        </authorList>
    </citation>
    <scope>NUCLEOTIDE SEQUENCE [LARGE SCALE GENOMIC DNA]</scope>
    <source>
        <strain evidence="2">cv. MN47</strain>
    </source>
</reference>
<proteinExistence type="predicted"/>
<accession>D7MIB6</accession>
<sequence>MEVARSRRTAVTNHDGARWHYDDVVMSGCDISCRLCRQESISDEIKVDE</sequence>
<name>D7MIB6_ARALL</name>
<protein>
    <submittedName>
        <fullName evidence="1">Predicted protein</fullName>
    </submittedName>
</protein>
<dbReference type="Proteomes" id="UP000008694">
    <property type="component" value="Unassembled WGS sequence"/>
</dbReference>
<evidence type="ECO:0000313" key="1">
    <source>
        <dbReference type="EMBL" id="EFH46784.1"/>
    </source>
</evidence>
<dbReference type="HOGENOM" id="CLU_3144759_0_0_1"/>
<keyword evidence="2" id="KW-1185">Reference proteome</keyword>
<dbReference type="Gramene" id="scaffold_703606.1">
    <property type="protein sequence ID" value="scaffold_703606.1"/>
    <property type="gene ID" value="scaffold_703606.1"/>
</dbReference>